<dbReference type="GO" id="GO:0005524">
    <property type="term" value="F:ATP binding"/>
    <property type="evidence" value="ECO:0007669"/>
    <property type="project" value="UniProtKB-KW"/>
</dbReference>
<accession>A0A6N3AK09</accession>
<dbReference type="AlphaFoldDB" id="A0A6N3AK09"/>
<keyword evidence="4" id="KW-0808">Transferase</keyword>
<dbReference type="Pfam" id="PF02661">
    <property type="entry name" value="Fic"/>
    <property type="match status" value="1"/>
</dbReference>
<name>A0A6N3AK09_9FIRM</name>
<feature type="binding site" evidence="2">
    <location>
        <begin position="234"/>
        <end position="241"/>
    </location>
    <ligand>
        <name>ATP</name>
        <dbReference type="ChEBI" id="CHEBI:30616"/>
    </ligand>
</feature>
<feature type="binding site" evidence="2">
    <location>
        <position position="283"/>
    </location>
    <ligand>
        <name>ATP</name>
        <dbReference type="ChEBI" id="CHEBI:30616"/>
    </ligand>
</feature>
<sequence>MSYEPLYKVFYKCEEKWQEVLDARYASENTEHINLSIAQINRKKSFPAFFMYHKDILDVMIQLERKHSAFLDLLKQVPLIMHPHLLNTFLVEEIKASNDIEGVHSSRREIQEAIDTNITEVKRFSSVVSKYRDILNSSGRQEFYTNEEIRALYDELVSNEIEEKNKLDGIIFRRDPVSVYDGYDREIHIGTTPESQIIKLMTIALEFLNNDEIQLPIRVAVFHYMFGYIHPFYDGNGRVNRYISSSYLTKDFHPLVALRLSALIKANRSKYYKSFINTTSERNGGDLTPFVIQFLTFLVDTVDNLSELLNTRLERLRNACDQLDQFFINQGITDELVQDIYYILLQTSLFMIGPGITREELWKNLGKSKKTVYERIKHIPREYLKVQKVGKTEHFKLKKSILSSIQ</sequence>
<evidence type="ECO:0000256" key="2">
    <source>
        <dbReference type="PIRSR" id="PIRSR640198-2"/>
    </source>
</evidence>
<dbReference type="EMBL" id="CACRUF010000018">
    <property type="protein sequence ID" value="VYT91083.1"/>
    <property type="molecule type" value="Genomic_DNA"/>
</dbReference>
<proteinExistence type="predicted"/>
<organism evidence="4">
    <name type="scientific">Veillonella dispar</name>
    <dbReference type="NCBI Taxonomy" id="39778"/>
    <lineage>
        <taxon>Bacteria</taxon>
        <taxon>Bacillati</taxon>
        <taxon>Bacillota</taxon>
        <taxon>Negativicutes</taxon>
        <taxon>Veillonellales</taxon>
        <taxon>Veillonellaceae</taxon>
        <taxon>Veillonella</taxon>
    </lineage>
</organism>
<dbReference type="InterPro" id="IPR003812">
    <property type="entry name" value="Fido"/>
</dbReference>
<dbReference type="PROSITE" id="PS51459">
    <property type="entry name" value="FIDO"/>
    <property type="match status" value="1"/>
</dbReference>
<keyword evidence="2" id="KW-0067">ATP-binding</keyword>
<protein>
    <submittedName>
        <fullName evidence="4">Adenosine monophosphate-protein transferase SoFic</fullName>
        <ecNumber evidence="4">2.7.7.-</ecNumber>
    </submittedName>
</protein>
<dbReference type="PANTHER" id="PTHR13504:SF40">
    <property type="entry name" value="FIDO DOMAIN-CONTAINING PROTEIN"/>
    <property type="match status" value="1"/>
</dbReference>
<dbReference type="EC" id="2.7.7.-" evidence="4"/>
<keyword evidence="2" id="KW-0547">Nucleotide-binding</keyword>
<evidence type="ECO:0000313" key="4">
    <source>
        <dbReference type="EMBL" id="VYT91083.1"/>
    </source>
</evidence>
<evidence type="ECO:0000256" key="1">
    <source>
        <dbReference type="PIRSR" id="PIRSR640198-1"/>
    </source>
</evidence>
<dbReference type="RefSeq" id="WP_156719362.1">
    <property type="nucleotide sequence ID" value="NZ_CACRUF010000018.1"/>
</dbReference>
<reference evidence="4" key="1">
    <citation type="submission" date="2019-11" db="EMBL/GenBank/DDBJ databases">
        <authorList>
            <person name="Feng L."/>
        </authorList>
    </citation>
    <scope>NUCLEOTIDE SEQUENCE</scope>
    <source>
        <strain evidence="4">VdisparLFYP95</strain>
    </source>
</reference>
<evidence type="ECO:0000259" key="3">
    <source>
        <dbReference type="PROSITE" id="PS51459"/>
    </source>
</evidence>
<dbReference type="Gene3D" id="1.10.3290.10">
    <property type="entry name" value="Fido-like domain"/>
    <property type="match status" value="1"/>
</dbReference>
<dbReference type="PANTHER" id="PTHR13504">
    <property type="entry name" value="FIDO DOMAIN-CONTAINING PROTEIN DDB_G0283145"/>
    <property type="match status" value="1"/>
</dbReference>
<dbReference type="GO" id="GO:0016779">
    <property type="term" value="F:nucleotidyltransferase activity"/>
    <property type="evidence" value="ECO:0007669"/>
    <property type="project" value="UniProtKB-KW"/>
</dbReference>
<keyword evidence="4" id="KW-0548">Nucleotidyltransferase</keyword>
<feature type="domain" description="Fido" evidence="3">
    <location>
        <begin position="144"/>
        <end position="293"/>
    </location>
</feature>
<feature type="active site" evidence="1">
    <location>
        <position position="230"/>
    </location>
</feature>
<dbReference type="InterPro" id="IPR040198">
    <property type="entry name" value="Fido_containing"/>
</dbReference>
<gene>
    <name evidence="4" type="ORF">VDLFYP95_01027</name>
</gene>
<dbReference type="SUPFAM" id="SSF140931">
    <property type="entry name" value="Fic-like"/>
    <property type="match status" value="1"/>
</dbReference>
<feature type="binding site" evidence="2">
    <location>
        <begin position="271"/>
        <end position="272"/>
    </location>
    <ligand>
        <name>ATP</name>
        <dbReference type="ChEBI" id="CHEBI:30616"/>
    </ligand>
</feature>
<dbReference type="InterPro" id="IPR036597">
    <property type="entry name" value="Fido-like_dom_sf"/>
</dbReference>